<protein>
    <submittedName>
        <fullName evidence="1">Uncharacterized protein</fullName>
    </submittedName>
</protein>
<dbReference type="EMBL" id="VLJN01000009">
    <property type="protein sequence ID" value="TWG87437.1"/>
    <property type="molecule type" value="Genomic_DNA"/>
</dbReference>
<dbReference type="Proteomes" id="UP000318141">
    <property type="component" value="Unassembled WGS sequence"/>
</dbReference>
<evidence type="ECO:0000313" key="2">
    <source>
        <dbReference type="Proteomes" id="UP000318141"/>
    </source>
</evidence>
<reference evidence="1 2" key="1">
    <citation type="submission" date="2019-07" db="EMBL/GenBank/DDBJ databases">
        <title>Genome sequencing of lignin-degrading bacterial isolates.</title>
        <authorList>
            <person name="Gladden J."/>
        </authorList>
    </citation>
    <scope>NUCLEOTIDE SEQUENCE [LARGE SCALE GENOMIC DNA]</scope>
    <source>
        <strain evidence="1 2">J11</strain>
    </source>
</reference>
<dbReference type="AlphaFoldDB" id="A0A562BQG1"/>
<gene>
    <name evidence="1" type="ORF">L602_001700000290</name>
</gene>
<sequence>MNRLFKPINEIRRILAVHLRQQPGCHDCRLRAVCVHRPDHTGCNWSAEVDFPQRSDDDAIRDLRQARRVIMLARERYNVSPAP</sequence>
<accession>A0A562BQG1</accession>
<name>A0A562BQG1_9BURK</name>
<proteinExistence type="predicted"/>
<keyword evidence="2" id="KW-1185">Reference proteome</keyword>
<comment type="caution">
    <text evidence="1">The sequence shown here is derived from an EMBL/GenBank/DDBJ whole genome shotgun (WGS) entry which is preliminary data.</text>
</comment>
<dbReference type="OrthoDB" id="8965935at2"/>
<organism evidence="1 2">
    <name type="scientific">Cupriavidus gilardii J11</name>
    <dbReference type="NCBI Taxonomy" id="936133"/>
    <lineage>
        <taxon>Bacteria</taxon>
        <taxon>Pseudomonadati</taxon>
        <taxon>Pseudomonadota</taxon>
        <taxon>Betaproteobacteria</taxon>
        <taxon>Burkholderiales</taxon>
        <taxon>Burkholderiaceae</taxon>
        <taxon>Cupriavidus</taxon>
    </lineage>
</organism>
<evidence type="ECO:0000313" key="1">
    <source>
        <dbReference type="EMBL" id="TWG87437.1"/>
    </source>
</evidence>